<dbReference type="Pfam" id="PF11089">
    <property type="entry name" value="SyrA"/>
    <property type="match status" value="1"/>
</dbReference>
<dbReference type="Proteomes" id="UP001642900">
    <property type="component" value="Unassembled WGS sequence"/>
</dbReference>
<keyword evidence="2" id="KW-1133">Transmembrane helix</keyword>
<evidence type="ECO:0000256" key="2">
    <source>
        <dbReference type="SAM" id="Phobius"/>
    </source>
</evidence>
<keyword evidence="2" id="KW-0812">Transmembrane</keyword>
<evidence type="ECO:0000313" key="3">
    <source>
        <dbReference type="EMBL" id="NGO50012.1"/>
    </source>
</evidence>
<feature type="transmembrane region" description="Helical" evidence="2">
    <location>
        <begin position="28"/>
        <end position="55"/>
    </location>
</feature>
<organism evidence="3 4">
    <name type="scientific">Allomesorhizobium camelthorni</name>
    <dbReference type="NCBI Taxonomy" id="475069"/>
    <lineage>
        <taxon>Bacteria</taxon>
        <taxon>Pseudomonadati</taxon>
        <taxon>Pseudomonadota</taxon>
        <taxon>Alphaproteobacteria</taxon>
        <taxon>Hyphomicrobiales</taxon>
        <taxon>Phyllobacteriaceae</taxon>
        <taxon>Allomesorhizobium</taxon>
    </lineage>
</organism>
<name>A0A6G4W5K2_9HYPH</name>
<dbReference type="InterPro" id="IPR024239">
    <property type="entry name" value="SyrA"/>
</dbReference>
<proteinExistence type="predicted"/>
<feature type="compositionally biased region" description="Basic and acidic residues" evidence="1">
    <location>
        <begin position="66"/>
        <end position="83"/>
    </location>
</feature>
<keyword evidence="2" id="KW-0472">Membrane</keyword>
<dbReference type="AlphaFoldDB" id="A0A6G4W5K2"/>
<keyword evidence="4" id="KW-1185">Reference proteome</keyword>
<accession>A0A6G4W5K2</accession>
<sequence>MSFVLFLRGLIGVLLVFAITTYVITQSLWTTFIQTLICAVLLQIGYFAAVLFLVWRSADKTKDEASTAKDEALQSLPKEDHPAGKVSQLPGVPRSGNL</sequence>
<protein>
    <submittedName>
        <fullName evidence="3">Exopolysaccharide production repressor protein exox</fullName>
    </submittedName>
</protein>
<comment type="caution">
    <text evidence="3">The sequence shown here is derived from an EMBL/GenBank/DDBJ whole genome shotgun (WGS) entry which is preliminary data.</text>
</comment>
<feature type="region of interest" description="Disordered" evidence="1">
    <location>
        <begin position="66"/>
        <end position="98"/>
    </location>
</feature>
<reference evidence="3 4" key="1">
    <citation type="submission" date="2020-02" db="EMBL/GenBank/DDBJ databases">
        <title>Genome sequence of strain CCNWXJ40-4.</title>
        <authorList>
            <person name="Gao J."/>
            <person name="Sun J."/>
        </authorList>
    </citation>
    <scope>NUCLEOTIDE SEQUENCE [LARGE SCALE GENOMIC DNA]</scope>
    <source>
        <strain evidence="3 4">CCNWXJ 40-4</strain>
    </source>
</reference>
<gene>
    <name evidence="3" type="ORF">G6N73_02275</name>
</gene>
<evidence type="ECO:0000256" key="1">
    <source>
        <dbReference type="SAM" id="MobiDB-lite"/>
    </source>
</evidence>
<evidence type="ECO:0000313" key="4">
    <source>
        <dbReference type="Proteomes" id="UP001642900"/>
    </source>
</evidence>
<dbReference type="EMBL" id="JAAKZF010000001">
    <property type="protein sequence ID" value="NGO50012.1"/>
    <property type="molecule type" value="Genomic_DNA"/>
</dbReference>